<gene>
    <name evidence="2" type="primary">ORF29</name>
</gene>
<evidence type="ECO:0000313" key="2">
    <source>
        <dbReference type="EMBL" id="BBA49189.1"/>
    </source>
</evidence>
<accession>A0A286P9S8</accession>
<name>A0A286P9S8_ORYLA</name>
<feature type="region of interest" description="Disordered" evidence="1">
    <location>
        <begin position="426"/>
        <end position="458"/>
    </location>
</feature>
<reference evidence="2" key="1">
    <citation type="journal article" date="2017" name="Nat. Commun.">
        <title>Complete fusion of a transposon and herpesvirus created the Teratorn mobile element in medaka fish.</title>
        <authorList>
            <person name="Inoue Y."/>
            <person name="Saga T."/>
            <person name="Aikawa T."/>
            <person name="Kumagai M."/>
            <person name="Shimada A."/>
            <person name="Kawaguchi Y."/>
            <person name="Naruse K."/>
            <person name="Morishita S."/>
            <person name="Koga A."/>
            <person name="Takeda H."/>
        </authorList>
    </citation>
    <scope>NUCLEOTIDE SEQUENCE</scope>
</reference>
<proteinExistence type="predicted"/>
<evidence type="ECO:0000256" key="1">
    <source>
        <dbReference type="SAM" id="MobiDB-lite"/>
    </source>
</evidence>
<organism evidence="2">
    <name type="scientific">Oryzias latipes</name>
    <name type="common">Japanese rice fish</name>
    <name type="synonym">Japanese killifish</name>
    <dbReference type="NCBI Taxonomy" id="8090"/>
    <lineage>
        <taxon>Eukaryota</taxon>
        <taxon>Metazoa</taxon>
        <taxon>Chordata</taxon>
        <taxon>Craniata</taxon>
        <taxon>Vertebrata</taxon>
        <taxon>Euteleostomi</taxon>
        <taxon>Actinopterygii</taxon>
        <taxon>Neopterygii</taxon>
        <taxon>Teleostei</taxon>
        <taxon>Neoteleostei</taxon>
        <taxon>Acanthomorphata</taxon>
        <taxon>Ovalentaria</taxon>
        <taxon>Atherinomorphae</taxon>
        <taxon>Beloniformes</taxon>
        <taxon>Adrianichthyidae</taxon>
        <taxon>Oryziinae</taxon>
        <taxon>Oryzias</taxon>
    </lineage>
</organism>
<dbReference type="EMBL" id="LC199500">
    <property type="protein sequence ID" value="BBA49189.1"/>
    <property type="molecule type" value="Genomic_DNA"/>
</dbReference>
<protein>
    <submittedName>
        <fullName evidence="2">Uncharacterized protein</fullName>
    </submittedName>
</protein>
<sequence length="571" mass="62266">MRQINEQKKKVGVVFKLNLSSQVDPGLDGMCATGPSEPQLVVELEGSDAPVLLEYTWVQLYEIEKRLPSSVTLTGPKLGGPVFIPVGPGALRGARCMVLRVVYSQGSESYGLVTDRHFRAAKGHAKGYPVKRISVLASAPLAWVELRHSEHYDTAEPGASLACGHGTDKAEKLVSSIYTSLNRFSYYTVAASRDGDLSERERVAREVTVATLATLGAPLAFKILHEQSRLTVARAALRTDGRASDSSWLPDPTQAVWGTSVLWRREGDADPGALSRWVVNSPLRPPSPPSSGVWLLAHLTRSGIEVVEPEGPDVISADRQVRAPYWAVVLTALCCGALSRWSRELDLLSRELRSAGISWGRICQRCGFANGVCPSACEPAALRTLAVSQIDGLLLGKICTTLCATVPAQGGRLCLNHRRTFGVSAEELREGGRHGGGLEGSRGDEPRSEAKELHRRAEAEEEPDAGWWIWQKRARLELREKVLGRSVGEDPSYLRLWSSYYSNGRADELRAQLGGASLSSDYWKGLSCGVLGYHIGTCPFGLYCDLLDIEDRSRRLSRPPVDEEQLFGGSP</sequence>
<dbReference type="AlphaFoldDB" id="A0A286P9S8"/>
<feature type="compositionally biased region" description="Basic and acidic residues" evidence="1">
    <location>
        <begin position="441"/>
        <end position="458"/>
    </location>
</feature>